<dbReference type="EMBL" id="CP000478">
    <property type="protein sequence ID" value="ABK18943.1"/>
    <property type="molecule type" value="Genomic_DNA"/>
</dbReference>
<feature type="compositionally biased region" description="Basic and acidic residues" evidence="1">
    <location>
        <begin position="123"/>
        <end position="134"/>
    </location>
</feature>
<evidence type="ECO:0000313" key="3">
    <source>
        <dbReference type="Proteomes" id="UP000001784"/>
    </source>
</evidence>
<dbReference type="HOGENOM" id="CLU_1795518_0_0_7"/>
<dbReference type="AlphaFoldDB" id="A0LNE1"/>
<sequence>MCGYPSGMAMYSRQRPPSFPETMHGCGHCEAAPAGTALVHAVPEAGSPSTRGGHGFGVHTEGSGALCGVGFRFSLTQPCPARLSNRGKTESHMAKKKREEEHGDAERSAPLMETDDWIDADEERAFEQAMEKKGNLNPKPNKKK</sequence>
<organism evidence="2 3">
    <name type="scientific">Syntrophobacter fumaroxidans (strain DSM 10017 / MPOB)</name>
    <dbReference type="NCBI Taxonomy" id="335543"/>
    <lineage>
        <taxon>Bacteria</taxon>
        <taxon>Pseudomonadati</taxon>
        <taxon>Thermodesulfobacteriota</taxon>
        <taxon>Syntrophobacteria</taxon>
        <taxon>Syntrophobacterales</taxon>
        <taxon>Syntrophobacteraceae</taxon>
        <taxon>Syntrophobacter</taxon>
    </lineage>
</organism>
<protein>
    <submittedName>
        <fullName evidence="2">Uncharacterized protein</fullName>
    </submittedName>
</protein>
<evidence type="ECO:0000256" key="1">
    <source>
        <dbReference type="SAM" id="MobiDB-lite"/>
    </source>
</evidence>
<feature type="compositionally biased region" description="Acidic residues" evidence="1">
    <location>
        <begin position="113"/>
        <end position="122"/>
    </location>
</feature>
<dbReference type="Proteomes" id="UP000001784">
    <property type="component" value="Chromosome"/>
</dbReference>
<keyword evidence="3" id="KW-1185">Reference proteome</keyword>
<reference evidence="2 3" key="1">
    <citation type="submission" date="2006-10" db="EMBL/GenBank/DDBJ databases">
        <title>Complete sequence of Syntrophobacter fumaroxidans MPOB.</title>
        <authorList>
            <consortium name="US DOE Joint Genome Institute"/>
            <person name="Copeland A."/>
            <person name="Lucas S."/>
            <person name="Lapidus A."/>
            <person name="Barry K."/>
            <person name="Detter J.C."/>
            <person name="Glavina del Rio T."/>
            <person name="Hammon N."/>
            <person name="Israni S."/>
            <person name="Pitluck S."/>
            <person name="Goltsman E.G."/>
            <person name="Martinez M."/>
            <person name="Schmutz J."/>
            <person name="Larimer F."/>
            <person name="Land M."/>
            <person name="Hauser L."/>
            <person name="Kyrpides N."/>
            <person name="Kim E."/>
            <person name="Boone D.R."/>
            <person name="Brockman F."/>
            <person name="Culley D."/>
            <person name="Ferry J."/>
            <person name="Gunsalus R."/>
            <person name="McInerney M.J."/>
            <person name="Morrison M."/>
            <person name="Plugge C."/>
            <person name="Rohlin L."/>
            <person name="Scholten J."/>
            <person name="Sieber J."/>
            <person name="Stams A.J.M."/>
            <person name="Worm P."/>
            <person name="Henstra A.M."/>
            <person name="Richardson P."/>
        </authorList>
    </citation>
    <scope>NUCLEOTIDE SEQUENCE [LARGE SCALE GENOMIC DNA]</scope>
    <source>
        <strain evidence="3">DSM 10017 / MPOB</strain>
    </source>
</reference>
<gene>
    <name evidence="2" type="ordered locus">Sfum_3270</name>
</gene>
<accession>A0LNE1</accession>
<evidence type="ECO:0000313" key="2">
    <source>
        <dbReference type="EMBL" id="ABK18943.1"/>
    </source>
</evidence>
<feature type="region of interest" description="Disordered" evidence="1">
    <location>
        <begin position="78"/>
        <end position="144"/>
    </location>
</feature>
<feature type="compositionally biased region" description="Basic and acidic residues" evidence="1">
    <location>
        <begin position="87"/>
        <end position="107"/>
    </location>
</feature>
<proteinExistence type="predicted"/>
<name>A0LNE1_SYNFM</name>
<dbReference type="InParanoid" id="A0LNE1"/>
<dbReference type="KEGG" id="sfu:Sfum_3270"/>
<feature type="compositionally biased region" description="Low complexity" evidence="1">
    <location>
        <begin position="135"/>
        <end position="144"/>
    </location>
</feature>